<evidence type="ECO:0000256" key="1">
    <source>
        <dbReference type="ARBA" id="ARBA00009986"/>
    </source>
</evidence>
<dbReference type="PROSITE" id="PS00070">
    <property type="entry name" value="ALDEHYDE_DEHYDR_CYS"/>
    <property type="match status" value="1"/>
</dbReference>
<dbReference type="InterPro" id="IPR016160">
    <property type="entry name" value="Ald_DH_CS_CYS"/>
</dbReference>
<proteinExistence type="inferred from homology"/>
<gene>
    <name evidence="7" type="ORF">WMW71_05345</name>
</gene>
<dbReference type="Pfam" id="PF00171">
    <property type="entry name" value="Aldedh"/>
    <property type="match status" value="1"/>
</dbReference>
<evidence type="ECO:0000256" key="5">
    <source>
        <dbReference type="RuleBase" id="RU003345"/>
    </source>
</evidence>
<dbReference type="PIRSF" id="PIRSF036492">
    <property type="entry name" value="ALDH"/>
    <property type="match status" value="1"/>
</dbReference>
<comment type="similarity">
    <text evidence="1 3 5">Belongs to the aldehyde dehydrogenase family.</text>
</comment>
<keyword evidence="2 3" id="KW-0560">Oxidoreductase</keyword>
<sequence length="443" mass="50152">MIFKTDLDYRKQSLLKLLITVQKQEQNIIKALHDDFKKPSFEAVFTETDYILAELKHTIKNMNKWAKPQWVLPSLLNFPSTDYLYKEPYGKILIIAPWNYPYQLTLAPLIAAVASGNQVTVKPSELTPNTSKIIAEIIRETFDKNHVECIEGGTEVAQTLLAQRWDYIFFTGSVAVGKIVAKAAAEHLTPVTLELGGKNPCIIEQSANLKLTAKRIVWGKFLNAGQTCIAPDYLLVHQSIKTKLIAFLKEEIILAYGENPETSTDFARIINEKNWKRLLAILENQTVLIGGQSNAEDYYLAPTILDNPSLESLVMREEIFGPILPILSYESEPDLERIITKFEKPLSLYVFTEHNTFAKKIISKYTFGGGCINDTMIHFANKRLPFGGVGHSGIGAYHGKLSFDLFSHQKAIVKKANWLDIPIRYAPYRGKLNTIKKLLKWFS</sequence>
<evidence type="ECO:0000256" key="4">
    <source>
        <dbReference type="PROSITE-ProRule" id="PRU10007"/>
    </source>
</evidence>
<dbReference type="CDD" id="cd07136">
    <property type="entry name" value="ALDH_YwdH-P39616"/>
    <property type="match status" value="1"/>
</dbReference>
<comment type="caution">
    <text evidence="7">The sequence shown here is derived from an EMBL/GenBank/DDBJ whole genome shotgun (WGS) entry which is preliminary data.</text>
</comment>
<organism evidence="7 8">
    <name type="scientific">Flavobacterium buctense</name>
    <dbReference type="NCBI Taxonomy" id="1648146"/>
    <lineage>
        <taxon>Bacteria</taxon>
        <taxon>Pseudomonadati</taxon>
        <taxon>Bacteroidota</taxon>
        <taxon>Flavobacteriia</taxon>
        <taxon>Flavobacteriales</taxon>
        <taxon>Flavobacteriaceae</taxon>
        <taxon>Flavobacterium</taxon>
    </lineage>
</organism>
<dbReference type="Proteomes" id="UP001491349">
    <property type="component" value="Unassembled WGS sequence"/>
</dbReference>
<name>A0ABU9DZE0_9FLAO</name>
<protein>
    <recommendedName>
        <fullName evidence="3">Aldehyde dehydrogenase</fullName>
    </recommendedName>
</protein>
<dbReference type="InterPro" id="IPR012394">
    <property type="entry name" value="Aldehyde_DH_NAD(P)"/>
</dbReference>
<dbReference type="Gene3D" id="3.40.309.10">
    <property type="entry name" value="Aldehyde Dehydrogenase, Chain A, domain 2"/>
    <property type="match status" value="1"/>
</dbReference>
<dbReference type="InterPro" id="IPR016161">
    <property type="entry name" value="Ald_DH/histidinol_DH"/>
</dbReference>
<dbReference type="PROSITE" id="PS00687">
    <property type="entry name" value="ALDEHYDE_DEHYDR_GLU"/>
    <property type="match status" value="1"/>
</dbReference>
<dbReference type="RefSeq" id="WP_187660235.1">
    <property type="nucleotide sequence ID" value="NZ_JACTAB010000003.1"/>
</dbReference>
<evidence type="ECO:0000256" key="3">
    <source>
        <dbReference type="PIRNR" id="PIRNR036492"/>
    </source>
</evidence>
<dbReference type="InterPro" id="IPR016162">
    <property type="entry name" value="Ald_DH_N"/>
</dbReference>
<dbReference type="SUPFAM" id="SSF53720">
    <property type="entry name" value="ALDH-like"/>
    <property type="match status" value="1"/>
</dbReference>
<dbReference type="EMBL" id="JBBPCB010000002">
    <property type="protein sequence ID" value="MEK8179759.1"/>
    <property type="molecule type" value="Genomic_DNA"/>
</dbReference>
<evidence type="ECO:0000313" key="7">
    <source>
        <dbReference type="EMBL" id="MEK8179759.1"/>
    </source>
</evidence>
<evidence type="ECO:0000313" key="8">
    <source>
        <dbReference type="Proteomes" id="UP001491349"/>
    </source>
</evidence>
<feature type="domain" description="Aldehyde dehydrogenase" evidence="6">
    <location>
        <begin position="4"/>
        <end position="411"/>
    </location>
</feature>
<feature type="active site" evidence="4">
    <location>
        <position position="194"/>
    </location>
</feature>
<dbReference type="InterPro" id="IPR015590">
    <property type="entry name" value="Aldehyde_DH_dom"/>
</dbReference>
<dbReference type="PANTHER" id="PTHR43570:SF16">
    <property type="entry name" value="ALDEHYDE DEHYDROGENASE TYPE III, ISOFORM Q"/>
    <property type="match status" value="1"/>
</dbReference>
<reference evidence="7 8" key="1">
    <citation type="submission" date="2024-04" db="EMBL/GenBank/DDBJ databases">
        <title>draft genome sequnece of Flavobacterium buctense JCM 30750.</title>
        <authorList>
            <person name="Kim D.-U."/>
        </authorList>
    </citation>
    <scope>NUCLEOTIDE SEQUENCE [LARGE SCALE GENOMIC DNA]</scope>
    <source>
        <strain evidence="7 8">JCM 30750</strain>
    </source>
</reference>
<accession>A0ABU9DZE0</accession>
<dbReference type="InterPro" id="IPR016163">
    <property type="entry name" value="Ald_DH_C"/>
</dbReference>
<evidence type="ECO:0000256" key="2">
    <source>
        <dbReference type="ARBA" id="ARBA00023002"/>
    </source>
</evidence>
<dbReference type="Gene3D" id="3.40.605.10">
    <property type="entry name" value="Aldehyde Dehydrogenase, Chain A, domain 1"/>
    <property type="match status" value="1"/>
</dbReference>
<dbReference type="InterPro" id="IPR029510">
    <property type="entry name" value="Ald_DH_CS_GLU"/>
</dbReference>
<keyword evidence="8" id="KW-1185">Reference proteome</keyword>
<dbReference type="PANTHER" id="PTHR43570">
    <property type="entry name" value="ALDEHYDE DEHYDROGENASE"/>
    <property type="match status" value="1"/>
</dbReference>
<evidence type="ECO:0000259" key="6">
    <source>
        <dbReference type="Pfam" id="PF00171"/>
    </source>
</evidence>